<dbReference type="InterPro" id="IPR011335">
    <property type="entry name" value="Restrct_endonuc-II-like"/>
</dbReference>
<dbReference type="Gene3D" id="3.40.960.10">
    <property type="entry name" value="VSR Endonuclease"/>
    <property type="match status" value="1"/>
</dbReference>
<dbReference type="SUPFAM" id="SSF52980">
    <property type="entry name" value="Restriction endonuclease-like"/>
    <property type="match status" value="1"/>
</dbReference>
<gene>
    <name evidence="2" type="ordered locus">Mjls_5764</name>
</gene>
<dbReference type="EMBL" id="CP000580">
    <property type="protein sequence ID" value="ABO01528.1"/>
    <property type="molecule type" value="Genomic_DNA"/>
</dbReference>
<accession>A0A5Q5CQ55</accession>
<sequence length="285" mass="31947">MLADYLRRHDGVVNLDQARRAGFDKHAVDRKVRSGEWRRCWRGVYFVDDRPFTDAARVRALVWSYGRDAVGSALMAAWWHGFSRFCPEIVDVTVPRNSNGRVPPGSRVRRRDLAGDDVAVSRGLRVTAAPLTAIEAAVRIRGGAKIVDRALQNDIELRELWLAHLRNKGRYGSPAARILLQAADTGAHSEAERLFVRLLDQAGITGWRTNHPVGGYVVDVAFLAAKVAVEIDGLAFHSDSEDFQKDRVRQNAITLLGWQVLRFTWLDLTEYPDRVIAVLRTAISA</sequence>
<dbReference type="KEGG" id="mjl:Mjls_5764"/>
<evidence type="ECO:0000259" key="1">
    <source>
        <dbReference type="Pfam" id="PF04480"/>
    </source>
</evidence>
<organism evidence="2">
    <name type="scientific">Mycobacterium sp. (strain JLS)</name>
    <dbReference type="NCBI Taxonomy" id="164757"/>
    <lineage>
        <taxon>Bacteria</taxon>
        <taxon>Bacillati</taxon>
        <taxon>Actinomycetota</taxon>
        <taxon>Actinomycetes</taxon>
        <taxon>Mycobacteriales</taxon>
        <taxon>Mycobacteriaceae</taxon>
        <taxon>Mycobacterium</taxon>
    </lineage>
</organism>
<reference evidence="2" key="1">
    <citation type="submission" date="2007-02" db="EMBL/GenBank/DDBJ databases">
        <title>Complete sequence of Mycobacterium sp. JLS.</title>
        <authorList>
            <consortium name="US DOE Joint Genome Institute"/>
            <person name="Copeland A."/>
            <person name="Lucas S."/>
            <person name="Lapidus A."/>
            <person name="Barry K."/>
            <person name="Detter J.C."/>
            <person name="Glavina del Rio T."/>
            <person name="Hammon N."/>
            <person name="Israni S."/>
            <person name="Dalin E."/>
            <person name="Tice H."/>
            <person name="Pitluck S."/>
            <person name="Chain P."/>
            <person name="Malfatti S."/>
            <person name="Shin M."/>
            <person name="Vergez L."/>
            <person name="Schmutz J."/>
            <person name="Larimer F."/>
            <person name="Land M."/>
            <person name="Hauser L."/>
            <person name="Kyrpides N."/>
            <person name="Mikhailova N."/>
            <person name="Miller C.D."/>
            <person name="Anderson A.J."/>
            <person name="Sims R.C."/>
            <person name="Richardson P."/>
        </authorList>
    </citation>
    <scope>NUCLEOTIDE SEQUENCE [LARGE SCALE GENOMIC DNA]</scope>
    <source>
        <strain evidence="2">JLS</strain>
    </source>
</reference>
<proteinExistence type="predicted"/>
<evidence type="ECO:0000313" key="2">
    <source>
        <dbReference type="EMBL" id="ABO01528.1"/>
    </source>
</evidence>
<dbReference type="InterPro" id="IPR007569">
    <property type="entry name" value="DUF559"/>
</dbReference>
<name>A0A5Q5CQ55_MYCSJ</name>
<feature type="domain" description="DUF559" evidence="1">
    <location>
        <begin position="189"/>
        <end position="280"/>
    </location>
</feature>
<dbReference type="AlphaFoldDB" id="A0A5Q5CQ55"/>
<dbReference type="Pfam" id="PF04480">
    <property type="entry name" value="DUF559"/>
    <property type="match status" value="1"/>
</dbReference>
<protein>
    <recommendedName>
        <fullName evidence="1">DUF559 domain-containing protein</fullName>
    </recommendedName>
</protein>